<feature type="transmembrane region" description="Helical" evidence="5">
    <location>
        <begin position="12"/>
        <end position="37"/>
    </location>
</feature>
<proteinExistence type="predicted"/>
<evidence type="ECO:0000256" key="1">
    <source>
        <dbReference type="ARBA" id="ARBA00004167"/>
    </source>
</evidence>
<keyword evidence="3 5" id="KW-1133">Transmembrane helix</keyword>
<dbReference type="SUPFAM" id="SSF117070">
    <property type="entry name" value="LEA14-like"/>
    <property type="match status" value="1"/>
</dbReference>
<protein>
    <recommendedName>
        <fullName evidence="6">Late embryogenesis abundant protein LEA-2 subgroup domain-containing protein</fullName>
    </recommendedName>
</protein>
<dbReference type="EMBL" id="JAYMYQ010000010">
    <property type="protein sequence ID" value="KAK7308084.1"/>
    <property type="molecule type" value="Genomic_DNA"/>
</dbReference>
<reference evidence="7 8" key="1">
    <citation type="submission" date="2024-01" db="EMBL/GenBank/DDBJ databases">
        <title>The genomes of 5 underutilized Papilionoideae crops provide insights into root nodulation and disease resistanc.</title>
        <authorList>
            <person name="Jiang F."/>
        </authorList>
    </citation>
    <scope>NUCLEOTIDE SEQUENCE [LARGE SCALE GENOMIC DNA]</scope>
    <source>
        <strain evidence="7">LVBAO_FW01</strain>
        <tissue evidence="7">Leaves</tissue>
    </source>
</reference>
<evidence type="ECO:0000256" key="3">
    <source>
        <dbReference type="ARBA" id="ARBA00022989"/>
    </source>
</evidence>
<dbReference type="PANTHER" id="PTHR31234">
    <property type="entry name" value="LATE EMBRYOGENESIS ABUNDANT (LEA) HYDROXYPROLINE-RICH GLYCOPROTEIN FAMILY"/>
    <property type="match status" value="1"/>
</dbReference>
<evidence type="ECO:0000313" key="7">
    <source>
        <dbReference type="EMBL" id="KAK7308084.1"/>
    </source>
</evidence>
<keyword evidence="8" id="KW-1185">Reference proteome</keyword>
<dbReference type="GO" id="GO:0098542">
    <property type="term" value="P:defense response to other organism"/>
    <property type="evidence" value="ECO:0007669"/>
    <property type="project" value="InterPro"/>
</dbReference>
<gene>
    <name evidence="7" type="ORF">VNO77_41679</name>
</gene>
<sequence>MACGMRCSKGLKICCAVSAILLIILVVVLVILFFTVFKPKDPDIILQSVKLERIEIGFPSPEINVSLGLVVTVENPNHGSFTYQNSTAYLNYRGNIVAEAPIHEDTIPARGDHNISTSLDIFADIRKFKDLPSDFLRGVINFTSTTTLQGKVKILHLFKFKATSYSNCDLSLLVHDKSINSTCNTKIKL</sequence>
<evidence type="ECO:0000313" key="8">
    <source>
        <dbReference type="Proteomes" id="UP001367508"/>
    </source>
</evidence>
<comment type="caution">
    <text evidence="7">The sequence shown here is derived from an EMBL/GenBank/DDBJ whole genome shotgun (WGS) entry which is preliminary data.</text>
</comment>
<dbReference type="Proteomes" id="UP001367508">
    <property type="component" value="Unassembled WGS sequence"/>
</dbReference>
<organism evidence="7 8">
    <name type="scientific">Canavalia gladiata</name>
    <name type="common">Sword bean</name>
    <name type="synonym">Dolichos gladiatus</name>
    <dbReference type="NCBI Taxonomy" id="3824"/>
    <lineage>
        <taxon>Eukaryota</taxon>
        <taxon>Viridiplantae</taxon>
        <taxon>Streptophyta</taxon>
        <taxon>Embryophyta</taxon>
        <taxon>Tracheophyta</taxon>
        <taxon>Spermatophyta</taxon>
        <taxon>Magnoliopsida</taxon>
        <taxon>eudicotyledons</taxon>
        <taxon>Gunneridae</taxon>
        <taxon>Pentapetalae</taxon>
        <taxon>rosids</taxon>
        <taxon>fabids</taxon>
        <taxon>Fabales</taxon>
        <taxon>Fabaceae</taxon>
        <taxon>Papilionoideae</taxon>
        <taxon>50 kb inversion clade</taxon>
        <taxon>NPAAA clade</taxon>
        <taxon>indigoferoid/millettioid clade</taxon>
        <taxon>Phaseoleae</taxon>
        <taxon>Canavalia</taxon>
    </lineage>
</organism>
<evidence type="ECO:0000256" key="5">
    <source>
        <dbReference type="SAM" id="Phobius"/>
    </source>
</evidence>
<name>A0AAN9K119_CANGL</name>
<evidence type="ECO:0000256" key="2">
    <source>
        <dbReference type="ARBA" id="ARBA00022692"/>
    </source>
</evidence>
<keyword evidence="4 5" id="KW-0472">Membrane</keyword>
<evidence type="ECO:0000259" key="6">
    <source>
        <dbReference type="Pfam" id="PF03168"/>
    </source>
</evidence>
<dbReference type="Gene3D" id="2.60.40.1820">
    <property type="match status" value="1"/>
</dbReference>
<keyword evidence="2 5" id="KW-0812">Transmembrane</keyword>
<dbReference type="PANTHER" id="PTHR31234:SF65">
    <property type="entry name" value="LATE EMBRYOGENESIS ABUNDANT PROTEIN, LEA_2 SUBGROUP"/>
    <property type="match status" value="1"/>
</dbReference>
<accession>A0AAN9K119</accession>
<comment type="subcellular location">
    <subcellularLocation>
        <location evidence="1">Membrane</location>
        <topology evidence="1">Single-pass membrane protein</topology>
    </subcellularLocation>
</comment>
<dbReference type="AlphaFoldDB" id="A0AAN9K119"/>
<dbReference type="Pfam" id="PF03168">
    <property type="entry name" value="LEA_2"/>
    <property type="match status" value="1"/>
</dbReference>
<dbReference type="InterPro" id="IPR004864">
    <property type="entry name" value="LEA_2"/>
</dbReference>
<evidence type="ECO:0000256" key="4">
    <source>
        <dbReference type="ARBA" id="ARBA00023136"/>
    </source>
</evidence>
<dbReference type="GO" id="GO:0016020">
    <property type="term" value="C:membrane"/>
    <property type="evidence" value="ECO:0007669"/>
    <property type="project" value="UniProtKB-SubCell"/>
</dbReference>
<dbReference type="InterPro" id="IPR044839">
    <property type="entry name" value="NDR1-like"/>
</dbReference>
<feature type="domain" description="Late embryogenesis abundant protein LEA-2 subgroup" evidence="6">
    <location>
        <begin position="71"/>
        <end position="162"/>
    </location>
</feature>